<evidence type="ECO:0000313" key="3">
    <source>
        <dbReference type="EMBL" id="KAK2553855.1"/>
    </source>
</evidence>
<dbReference type="AlphaFoldDB" id="A0AAD9Q3S4"/>
<dbReference type="GO" id="GO:0016758">
    <property type="term" value="F:hexosyltransferase activity"/>
    <property type="evidence" value="ECO:0007669"/>
    <property type="project" value="TreeGrafter"/>
</dbReference>
<accession>A0AAD9Q3S4</accession>
<dbReference type="Proteomes" id="UP001249851">
    <property type="component" value="Unassembled WGS sequence"/>
</dbReference>
<keyword evidence="4" id="KW-1185">Reference proteome</keyword>
<dbReference type="CDD" id="cd03801">
    <property type="entry name" value="GT4_PimA-like"/>
    <property type="match status" value="1"/>
</dbReference>
<organism evidence="3 4">
    <name type="scientific">Acropora cervicornis</name>
    <name type="common">Staghorn coral</name>
    <dbReference type="NCBI Taxonomy" id="6130"/>
    <lineage>
        <taxon>Eukaryota</taxon>
        <taxon>Metazoa</taxon>
        <taxon>Cnidaria</taxon>
        <taxon>Anthozoa</taxon>
        <taxon>Hexacorallia</taxon>
        <taxon>Scleractinia</taxon>
        <taxon>Astrocoeniina</taxon>
        <taxon>Acroporidae</taxon>
        <taxon>Acropora</taxon>
    </lineage>
</organism>
<comment type="caution">
    <text evidence="3">The sequence shown here is derived from an EMBL/GenBank/DDBJ whole genome shotgun (WGS) entry which is preliminary data.</text>
</comment>
<dbReference type="EMBL" id="JARQWQ010000074">
    <property type="protein sequence ID" value="KAK2553855.1"/>
    <property type="molecule type" value="Genomic_DNA"/>
</dbReference>
<dbReference type="InterPro" id="IPR050194">
    <property type="entry name" value="Glycosyltransferase_grp1"/>
</dbReference>
<dbReference type="Pfam" id="PF00534">
    <property type="entry name" value="Glycos_transf_1"/>
    <property type="match status" value="1"/>
</dbReference>
<reference evidence="3" key="2">
    <citation type="journal article" date="2023" name="Science">
        <title>Genomic signatures of disease resistance in endangered staghorn corals.</title>
        <authorList>
            <person name="Vollmer S.V."/>
            <person name="Selwyn J.D."/>
            <person name="Despard B.A."/>
            <person name="Roesel C.L."/>
        </authorList>
    </citation>
    <scope>NUCLEOTIDE SEQUENCE</scope>
    <source>
        <strain evidence="3">K2</strain>
    </source>
</reference>
<evidence type="ECO:0000259" key="2">
    <source>
        <dbReference type="Pfam" id="PF00534"/>
    </source>
</evidence>
<evidence type="ECO:0000256" key="1">
    <source>
        <dbReference type="ARBA" id="ARBA00022676"/>
    </source>
</evidence>
<dbReference type="InterPro" id="IPR001296">
    <property type="entry name" value="Glyco_trans_1"/>
</dbReference>
<dbReference type="PANTHER" id="PTHR45947">
    <property type="entry name" value="SULFOQUINOVOSYL TRANSFERASE SQD2"/>
    <property type="match status" value="1"/>
</dbReference>
<gene>
    <name evidence="3" type="ORF">P5673_024846</name>
</gene>
<dbReference type="SUPFAM" id="SSF53756">
    <property type="entry name" value="UDP-Glycosyltransferase/glycogen phosphorylase"/>
    <property type="match status" value="1"/>
</dbReference>
<protein>
    <recommendedName>
        <fullName evidence="2">Glycosyl transferase family 1 domain-containing protein</fullName>
    </recommendedName>
</protein>
<keyword evidence="1" id="KW-0328">Glycosyltransferase</keyword>
<feature type="domain" description="Glycosyl transferase family 1" evidence="2">
    <location>
        <begin position="388"/>
        <end position="448"/>
    </location>
</feature>
<reference evidence="3" key="1">
    <citation type="journal article" date="2023" name="G3 (Bethesda)">
        <title>Whole genome assembly and annotation of the endangered Caribbean coral Acropora cervicornis.</title>
        <authorList>
            <person name="Selwyn J.D."/>
            <person name="Vollmer S.V."/>
        </authorList>
    </citation>
    <scope>NUCLEOTIDE SEQUENCE</scope>
    <source>
        <strain evidence="3">K2</strain>
    </source>
</reference>
<keyword evidence="1" id="KW-0808">Transferase</keyword>
<sequence length="531" mass="58717">MHLVLVHGYLLGGSGSNVYTANIAKSWKRQGHAVTVICQDPSAGRLDFVDEVFVGTASIPPSAPKGGSLRVVVPDINDLLLVYWYDLYEGYEVKTMVDCSLEEIEANIDGTVAGLKKVIAQGVDFILANHAILGPVITERATKGTGIPYDVKIHGSSIIFSLKNRYELRRYAVEGIKSCRNVIVGAGYMADFIKETFNFEKEEMGLLNKTVIISPGMDPEVFRLGNSVKDGQEAFLKSVQDFIKRKPNGRRADRISLPDNNNYVSTDELNKALAQVVESYDFRAVDSDLCERWIPFENDEPIICFFGKFQETKGVGEILMAFPFILDKIPQARLLLIGYGGNREHLEGMLSALVEGSFEAFFAYASAGDFVDIPLNAEKFFRRIPPGRVTITGLLEHAQLKEILPLCSLSITGSKALEAFGMVSVEAMSAGVLPLCHDHTGISDVIEAVKQVDVDLAEIMRIEIRAGGVHNVADGAFLVETLPDKVHRSLHFLYPNGFTDHSKRREVAAKLRDIAMAKFSWNVISRKILRQ</sequence>
<name>A0AAD9Q3S4_ACRCE</name>
<proteinExistence type="predicted"/>
<evidence type="ECO:0000313" key="4">
    <source>
        <dbReference type="Proteomes" id="UP001249851"/>
    </source>
</evidence>
<dbReference type="PANTHER" id="PTHR45947:SF3">
    <property type="entry name" value="SULFOQUINOVOSYL TRANSFERASE SQD2"/>
    <property type="match status" value="1"/>
</dbReference>
<dbReference type="Gene3D" id="3.40.50.2000">
    <property type="entry name" value="Glycogen Phosphorylase B"/>
    <property type="match status" value="2"/>
</dbReference>